<feature type="compositionally biased region" description="Pro residues" evidence="1">
    <location>
        <begin position="26"/>
        <end position="36"/>
    </location>
</feature>
<dbReference type="KEGG" id="rlc:K227x_22130"/>
<evidence type="ECO:0000313" key="2">
    <source>
        <dbReference type="EMBL" id="QDT03828.1"/>
    </source>
</evidence>
<organism evidence="2 3">
    <name type="scientific">Rubripirellula lacrimiformis</name>
    <dbReference type="NCBI Taxonomy" id="1930273"/>
    <lineage>
        <taxon>Bacteria</taxon>
        <taxon>Pseudomonadati</taxon>
        <taxon>Planctomycetota</taxon>
        <taxon>Planctomycetia</taxon>
        <taxon>Pirellulales</taxon>
        <taxon>Pirellulaceae</taxon>
        <taxon>Rubripirellula</taxon>
    </lineage>
</organism>
<proteinExistence type="predicted"/>
<dbReference type="AlphaFoldDB" id="A0A517N9Z7"/>
<evidence type="ECO:0000313" key="3">
    <source>
        <dbReference type="Proteomes" id="UP000318538"/>
    </source>
</evidence>
<protein>
    <submittedName>
        <fullName evidence="2">Uncharacterized protein</fullName>
    </submittedName>
</protein>
<feature type="compositionally biased region" description="Basic and acidic residues" evidence="1">
    <location>
        <begin position="79"/>
        <end position="98"/>
    </location>
</feature>
<gene>
    <name evidence="2" type="ORF">K227x_22130</name>
</gene>
<dbReference type="Proteomes" id="UP000318538">
    <property type="component" value="Chromosome"/>
</dbReference>
<name>A0A517N9Z7_9BACT</name>
<keyword evidence="3" id="KW-1185">Reference proteome</keyword>
<evidence type="ECO:0000256" key="1">
    <source>
        <dbReference type="SAM" id="MobiDB-lite"/>
    </source>
</evidence>
<dbReference type="RefSeq" id="WP_145169424.1">
    <property type="nucleotide sequence ID" value="NZ_CP036525.1"/>
</dbReference>
<dbReference type="OrthoDB" id="279839at2"/>
<accession>A0A517N9Z7</accession>
<sequence length="148" mass="16638">MSGDLEDFLRRAAQRRQAKAAAEQSNPPPSRRPPPQYSDSRSERVTYDYNESDEIPTAEIVEFTDDDGSSIAARMIRREDAKRAAADSKQDDDAEMRKSRGMLSRQKLTKATFTGNPVQDLIAAMQSPGGVQQAILLKEILDRPIDRW</sequence>
<feature type="region of interest" description="Disordered" evidence="1">
    <location>
        <begin position="79"/>
        <end position="109"/>
    </location>
</feature>
<reference evidence="2 3" key="1">
    <citation type="submission" date="2019-02" db="EMBL/GenBank/DDBJ databases">
        <title>Deep-cultivation of Planctomycetes and their phenomic and genomic characterization uncovers novel biology.</title>
        <authorList>
            <person name="Wiegand S."/>
            <person name="Jogler M."/>
            <person name="Boedeker C."/>
            <person name="Pinto D."/>
            <person name="Vollmers J."/>
            <person name="Rivas-Marin E."/>
            <person name="Kohn T."/>
            <person name="Peeters S.H."/>
            <person name="Heuer A."/>
            <person name="Rast P."/>
            <person name="Oberbeckmann S."/>
            <person name="Bunk B."/>
            <person name="Jeske O."/>
            <person name="Meyerdierks A."/>
            <person name="Storesund J.E."/>
            <person name="Kallscheuer N."/>
            <person name="Luecker S."/>
            <person name="Lage O.M."/>
            <person name="Pohl T."/>
            <person name="Merkel B.J."/>
            <person name="Hornburger P."/>
            <person name="Mueller R.-W."/>
            <person name="Bruemmer F."/>
            <person name="Labrenz M."/>
            <person name="Spormann A.M."/>
            <person name="Op den Camp H."/>
            <person name="Overmann J."/>
            <person name="Amann R."/>
            <person name="Jetten M.S.M."/>
            <person name="Mascher T."/>
            <person name="Medema M.H."/>
            <person name="Devos D.P."/>
            <person name="Kaster A.-K."/>
            <person name="Ovreas L."/>
            <person name="Rohde M."/>
            <person name="Galperin M.Y."/>
            <person name="Jogler C."/>
        </authorList>
    </citation>
    <scope>NUCLEOTIDE SEQUENCE [LARGE SCALE GENOMIC DNA]</scope>
    <source>
        <strain evidence="2 3">K22_7</strain>
    </source>
</reference>
<dbReference type="EMBL" id="CP036525">
    <property type="protein sequence ID" value="QDT03828.1"/>
    <property type="molecule type" value="Genomic_DNA"/>
</dbReference>
<feature type="region of interest" description="Disordered" evidence="1">
    <location>
        <begin position="1"/>
        <end position="58"/>
    </location>
</feature>